<comment type="caution">
    <text evidence="2">The sequence shown here is derived from an EMBL/GenBank/DDBJ whole genome shotgun (WGS) entry which is preliminary data.</text>
</comment>
<gene>
    <name evidence="2" type="ORF">CDAR_459651</name>
</gene>
<organism evidence="2 3">
    <name type="scientific">Caerostris darwini</name>
    <dbReference type="NCBI Taxonomy" id="1538125"/>
    <lineage>
        <taxon>Eukaryota</taxon>
        <taxon>Metazoa</taxon>
        <taxon>Ecdysozoa</taxon>
        <taxon>Arthropoda</taxon>
        <taxon>Chelicerata</taxon>
        <taxon>Arachnida</taxon>
        <taxon>Araneae</taxon>
        <taxon>Araneomorphae</taxon>
        <taxon>Entelegynae</taxon>
        <taxon>Araneoidea</taxon>
        <taxon>Araneidae</taxon>
        <taxon>Caerostris</taxon>
    </lineage>
</organism>
<evidence type="ECO:0000256" key="1">
    <source>
        <dbReference type="SAM" id="MobiDB-lite"/>
    </source>
</evidence>
<feature type="region of interest" description="Disordered" evidence="1">
    <location>
        <begin position="1"/>
        <end position="59"/>
    </location>
</feature>
<dbReference type="AlphaFoldDB" id="A0AAV4UTQ2"/>
<keyword evidence="3" id="KW-1185">Reference proteome</keyword>
<protein>
    <submittedName>
        <fullName evidence="2">Uncharacterized protein</fullName>
    </submittedName>
</protein>
<accession>A0AAV4UTQ2</accession>
<sequence>MDKGFHGTNSGEAGSKGPLNEDLEKEEREEIQFFTPSERNQGKRGMINYKKQTHRPGSKIRSLTASTVDINRQIRRMISSRCPQVEREPNRRNKYRLTVSEDSNKLQESCGHNLLEDLPVAFESDDLQPGCH</sequence>
<dbReference type="EMBL" id="BPLQ01011923">
    <property type="protein sequence ID" value="GIY61149.1"/>
    <property type="molecule type" value="Genomic_DNA"/>
</dbReference>
<reference evidence="2 3" key="1">
    <citation type="submission" date="2021-06" db="EMBL/GenBank/DDBJ databases">
        <title>Caerostris darwini draft genome.</title>
        <authorList>
            <person name="Kono N."/>
            <person name="Arakawa K."/>
        </authorList>
    </citation>
    <scope>NUCLEOTIDE SEQUENCE [LARGE SCALE GENOMIC DNA]</scope>
</reference>
<proteinExistence type="predicted"/>
<name>A0AAV4UTQ2_9ARAC</name>
<evidence type="ECO:0000313" key="3">
    <source>
        <dbReference type="Proteomes" id="UP001054837"/>
    </source>
</evidence>
<dbReference type="Proteomes" id="UP001054837">
    <property type="component" value="Unassembled WGS sequence"/>
</dbReference>
<evidence type="ECO:0000313" key="2">
    <source>
        <dbReference type="EMBL" id="GIY61149.1"/>
    </source>
</evidence>